<organism evidence="8 9">
    <name type="scientific">Sinocyclocheilus rhinocerous</name>
    <dbReference type="NCBI Taxonomy" id="307959"/>
    <lineage>
        <taxon>Eukaryota</taxon>
        <taxon>Metazoa</taxon>
        <taxon>Chordata</taxon>
        <taxon>Craniata</taxon>
        <taxon>Vertebrata</taxon>
        <taxon>Euteleostomi</taxon>
        <taxon>Actinopterygii</taxon>
        <taxon>Neopterygii</taxon>
        <taxon>Teleostei</taxon>
        <taxon>Ostariophysi</taxon>
        <taxon>Cypriniformes</taxon>
        <taxon>Cyprinidae</taxon>
        <taxon>Cyprininae</taxon>
        <taxon>Sinocyclocheilus</taxon>
    </lineage>
</organism>
<proteinExistence type="predicted"/>
<dbReference type="InterPro" id="IPR003599">
    <property type="entry name" value="Ig_sub"/>
</dbReference>
<evidence type="ECO:0000256" key="3">
    <source>
        <dbReference type="ARBA" id="ARBA00023180"/>
    </source>
</evidence>
<dbReference type="InterPro" id="IPR013098">
    <property type="entry name" value="Ig_I-set"/>
</dbReference>
<dbReference type="PROSITE" id="PS50835">
    <property type="entry name" value="IG_LIKE"/>
    <property type="match status" value="3"/>
</dbReference>
<sequence>IMVSHGFYWTLWMLSCFGQYLGEDLQFSEPANGAVGGSVVLAPDNPPSTSIDTVQWGFGTTCKSLWIKASYLLNVKDSFSDSVSLFCLTHTHTHTHTHTERISNVRPTGPEESLIEGESSANISSEGTGSISSVQWMKDNSPLSPSNSIIFSSDNRSVSISPVQRSDSGEYQCISISITKSTVITTYHPEKTSISVTFSCSSVSRPQSQYSWYFIGLNVKNGSMYVTAPLSKTDSGEYTCMAFNNITGRSSSASGTLAVFGKSFNSVLCLTETSKCICSKQPIFNQPFTLTCTASGDVQHIQWMKNGTNLYSDNRINFTHNHSVLNFSDNGLYQCLASTAVNNMTSEAYDLQVFCE</sequence>
<feature type="domain" description="Ig-like" evidence="7">
    <location>
        <begin position="195"/>
        <end position="256"/>
    </location>
</feature>
<reference evidence="8" key="1">
    <citation type="submission" date="2025-08" db="UniProtKB">
        <authorList>
            <consortium name="Ensembl"/>
        </authorList>
    </citation>
    <scope>IDENTIFICATION</scope>
</reference>
<dbReference type="SUPFAM" id="SSF48726">
    <property type="entry name" value="Immunoglobulin"/>
    <property type="match status" value="3"/>
</dbReference>
<evidence type="ECO:0000256" key="5">
    <source>
        <dbReference type="SAM" id="MobiDB-lite"/>
    </source>
</evidence>
<dbReference type="InterPro" id="IPR007110">
    <property type="entry name" value="Ig-like_dom"/>
</dbReference>
<feature type="region of interest" description="Disordered" evidence="5">
    <location>
        <begin position="98"/>
        <end position="127"/>
    </location>
</feature>
<keyword evidence="2" id="KW-1015">Disulfide bond</keyword>
<keyword evidence="4" id="KW-0393">Immunoglobulin domain</keyword>
<feature type="chain" id="PRO_5025560742" description="Ig-like domain-containing protein" evidence="6">
    <location>
        <begin position="23"/>
        <end position="356"/>
    </location>
</feature>
<reference evidence="8" key="2">
    <citation type="submission" date="2025-09" db="UniProtKB">
        <authorList>
            <consortium name="Ensembl"/>
        </authorList>
    </citation>
    <scope>IDENTIFICATION</scope>
</reference>
<feature type="domain" description="Ig-like" evidence="7">
    <location>
        <begin position="107"/>
        <end position="185"/>
    </location>
</feature>
<dbReference type="PANTHER" id="PTHR44337:SF16">
    <property type="entry name" value="CARCINOEMBRYONIC ANTIGEN-RELATED CELL ADHESION MOLECULE 20-LIKE-RELATED"/>
    <property type="match status" value="1"/>
</dbReference>
<dbReference type="SMART" id="SM00409">
    <property type="entry name" value="IG"/>
    <property type="match status" value="3"/>
</dbReference>
<dbReference type="PANTHER" id="PTHR44337">
    <property type="entry name" value="CARCINOEMBRYONIC ANTIGEN-RELATED CELL ADHESION MOLECULE 8"/>
    <property type="match status" value="1"/>
</dbReference>
<evidence type="ECO:0000313" key="8">
    <source>
        <dbReference type="Ensembl" id="ENSSRHP00000073115.1"/>
    </source>
</evidence>
<dbReference type="Gene3D" id="2.60.40.10">
    <property type="entry name" value="Immunoglobulins"/>
    <property type="match status" value="3"/>
</dbReference>
<keyword evidence="1 6" id="KW-0732">Signal</keyword>
<feature type="signal peptide" evidence="6">
    <location>
        <begin position="1"/>
        <end position="22"/>
    </location>
</feature>
<dbReference type="CDD" id="cd00096">
    <property type="entry name" value="Ig"/>
    <property type="match status" value="1"/>
</dbReference>
<evidence type="ECO:0000313" key="9">
    <source>
        <dbReference type="Proteomes" id="UP000472270"/>
    </source>
</evidence>
<evidence type="ECO:0000256" key="1">
    <source>
        <dbReference type="ARBA" id="ARBA00022729"/>
    </source>
</evidence>
<dbReference type="InterPro" id="IPR052598">
    <property type="entry name" value="IgSF_CEA-related"/>
</dbReference>
<evidence type="ECO:0000256" key="4">
    <source>
        <dbReference type="ARBA" id="ARBA00023319"/>
    </source>
</evidence>
<keyword evidence="9" id="KW-1185">Reference proteome</keyword>
<dbReference type="Ensembl" id="ENSSRHT00000075111.1">
    <property type="protein sequence ID" value="ENSSRHP00000073115.1"/>
    <property type="gene ID" value="ENSSRHG00000036370.1"/>
</dbReference>
<accession>A0A673L482</accession>
<keyword evidence="3" id="KW-0325">Glycoprotein</keyword>
<evidence type="ECO:0000256" key="6">
    <source>
        <dbReference type="SAM" id="SignalP"/>
    </source>
</evidence>
<feature type="domain" description="Ig-like" evidence="7">
    <location>
        <begin position="285"/>
        <end position="352"/>
    </location>
</feature>
<name>A0A673L482_9TELE</name>
<evidence type="ECO:0000259" key="7">
    <source>
        <dbReference type="PROSITE" id="PS50835"/>
    </source>
</evidence>
<dbReference type="Pfam" id="PF07679">
    <property type="entry name" value="I-set"/>
    <property type="match status" value="1"/>
</dbReference>
<protein>
    <recommendedName>
        <fullName evidence="7">Ig-like domain-containing protein</fullName>
    </recommendedName>
</protein>
<dbReference type="SMART" id="SM00408">
    <property type="entry name" value="IGc2"/>
    <property type="match status" value="3"/>
</dbReference>
<dbReference type="Proteomes" id="UP000472270">
    <property type="component" value="Unassembled WGS sequence"/>
</dbReference>
<dbReference type="InterPro" id="IPR003598">
    <property type="entry name" value="Ig_sub2"/>
</dbReference>
<dbReference type="InterPro" id="IPR013783">
    <property type="entry name" value="Ig-like_fold"/>
</dbReference>
<dbReference type="Pfam" id="PF13927">
    <property type="entry name" value="Ig_3"/>
    <property type="match status" value="2"/>
</dbReference>
<evidence type="ECO:0000256" key="2">
    <source>
        <dbReference type="ARBA" id="ARBA00023157"/>
    </source>
</evidence>
<dbReference type="InterPro" id="IPR036179">
    <property type="entry name" value="Ig-like_dom_sf"/>
</dbReference>
<dbReference type="AlphaFoldDB" id="A0A673L482"/>